<evidence type="ECO:0000313" key="3">
    <source>
        <dbReference type="EMBL" id="AIJ21906.1"/>
    </source>
</evidence>
<proteinExistence type="predicted"/>
<dbReference type="PATRIC" id="fig|1068978.7.peg.1921"/>
<keyword evidence="4" id="KW-1185">Reference proteome</keyword>
<dbReference type="PANTHER" id="PTHR43798:SF31">
    <property type="entry name" value="AB HYDROLASE SUPERFAMILY PROTEIN YCLE"/>
    <property type="match status" value="1"/>
</dbReference>
<feature type="domain" description="AB hydrolase-1" evidence="2">
    <location>
        <begin position="19"/>
        <end position="246"/>
    </location>
</feature>
<dbReference type="HOGENOM" id="CLU_020336_50_3_11"/>
<dbReference type="PRINTS" id="PR00111">
    <property type="entry name" value="ABHYDROLASE"/>
</dbReference>
<organism evidence="3 4">
    <name type="scientific">Amycolatopsis methanolica 239</name>
    <dbReference type="NCBI Taxonomy" id="1068978"/>
    <lineage>
        <taxon>Bacteria</taxon>
        <taxon>Bacillati</taxon>
        <taxon>Actinomycetota</taxon>
        <taxon>Actinomycetes</taxon>
        <taxon>Pseudonocardiales</taxon>
        <taxon>Pseudonocardiaceae</taxon>
        <taxon>Amycolatopsis</taxon>
        <taxon>Amycolatopsis methanolica group</taxon>
    </lineage>
</organism>
<dbReference type="InterPro" id="IPR000073">
    <property type="entry name" value="AB_hydrolase_1"/>
</dbReference>
<dbReference type="STRING" id="1068978.AMETH_1814"/>
<dbReference type="RefSeq" id="WP_017987768.1">
    <property type="nucleotide sequence ID" value="NZ_AQUL01000001.1"/>
</dbReference>
<gene>
    <name evidence="3" type="ORF">AMETH_1814</name>
</gene>
<dbReference type="Gene3D" id="3.40.50.1820">
    <property type="entry name" value="alpha/beta hydrolase"/>
    <property type="match status" value="1"/>
</dbReference>
<keyword evidence="1 3" id="KW-0378">Hydrolase</keyword>
<sequence>MNLERPWGRLYFLDEGAGPLVVLLHPLAESGEIWRGLIDRLTPHFRVVVPDARGHGGSSWDGTPFSVQDLATDVAALIKYLDAGPARVAGMSMGGCTAIALAVRHPALVANLVLADTTADYGPEKAAAWGERAEKAVSVPRDKQLAFQTDRWFSPGFRERNPAEVERVSRLFVATNSAAHAAACRALGSYEDSARLGAITAPTLVLVGEDDYATPPSMAEALHRGIADSKLHVFRGTRHLSLIESPQAQELTVEHFIGSCCG</sequence>
<protein>
    <submittedName>
        <fullName evidence="3">Alpha/beta hydrolase fold protein</fullName>
    </submittedName>
</protein>
<dbReference type="AlphaFoldDB" id="A0A076MSG2"/>
<dbReference type="GO" id="GO:0016787">
    <property type="term" value="F:hydrolase activity"/>
    <property type="evidence" value="ECO:0007669"/>
    <property type="project" value="UniProtKB-KW"/>
</dbReference>
<dbReference type="Pfam" id="PF00561">
    <property type="entry name" value="Abhydrolase_1"/>
    <property type="match status" value="1"/>
</dbReference>
<dbReference type="InterPro" id="IPR029058">
    <property type="entry name" value="AB_hydrolase_fold"/>
</dbReference>
<dbReference type="OrthoDB" id="9802489at2"/>
<dbReference type="GO" id="GO:0016020">
    <property type="term" value="C:membrane"/>
    <property type="evidence" value="ECO:0007669"/>
    <property type="project" value="TreeGrafter"/>
</dbReference>
<dbReference type="SUPFAM" id="SSF53474">
    <property type="entry name" value="alpha/beta-Hydrolases"/>
    <property type="match status" value="1"/>
</dbReference>
<dbReference type="PANTHER" id="PTHR43798">
    <property type="entry name" value="MONOACYLGLYCEROL LIPASE"/>
    <property type="match status" value="1"/>
</dbReference>
<accession>A0A076MSG2</accession>
<dbReference type="eggNOG" id="COG0596">
    <property type="taxonomic scope" value="Bacteria"/>
</dbReference>
<evidence type="ECO:0000313" key="4">
    <source>
        <dbReference type="Proteomes" id="UP000062973"/>
    </source>
</evidence>
<evidence type="ECO:0000259" key="2">
    <source>
        <dbReference type="Pfam" id="PF00561"/>
    </source>
</evidence>
<reference evidence="3 4" key="1">
    <citation type="submission" date="2014-07" db="EMBL/GenBank/DDBJ databases">
        <title>Whole Genome Sequence of the Amycolatopsis methanolica 239.</title>
        <authorList>
            <person name="Tang B."/>
        </authorList>
    </citation>
    <scope>NUCLEOTIDE SEQUENCE [LARGE SCALE GENOMIC DNA]</scope>
    <source>
        <strain evidence="3 4">239</strain>
    </source>
</reference>
<evidence type="ECO:0000256" key="1">
    <source>
        <dbReference type="ARBA" id="ARBA00022801"/>
    </source>
</evidence>
<dbReference type="InterPro" id="IPR050266">
    <property type="entry name" value="AB_hydrolase_sf"/>
</dbReference>
<name>A0A076MSG2_AMYME</name>
<dbReference type="KEGG" id="amq:AMETH_1814"/>
<dbReference type="Proteomes" id="UP000062973">
    <property type="component" value="Chromosome"/>
</dbReference>
<dbReference type="EMBL" id="CP009110">
    <property type="protein sequence ID" value="AIJ21906.1"/>
    <property type="molecule type" value="Genomic_DNA"/>
</dbReference>